<name>A0A1G4IEZ1_TRYEQ</name>
<dbReference type="VEuPathDB" id="TriTrypDB:TEOVI_000243200"/>
<accession>A0A1G4IEZ1</accession>
<feature type="domain" description="RNA-editing substrate-binding complex 6 protein" evidence="1">
    <location>
        <begin position="798"/>
        <end position="946"/>
    </location>
</feature>
<dbReference type="EMBL" id="CZPT02001525">
    <property type="protein sequence ID" value="SCU70857.1"/>
    <property type="molecule type" value="Genomic_DNA"/>
</dbReference>
<evidence type="ECO:0000313" key="3">
    <source>
        <dbReference type="Proteomes" id="UP000195570"/>
    </source>
</evidence>
<comment type="caution">
    <text evidence="2">The sequence shown here is derived from an EMBL/GenBank/DDBJ whole genome shotgun (WGS) entry which is preliminary data.</text>
</comment>
<dbReference type="InterPro" id="IPR058917">
    <property type="entry name" value="RESC6_dom"/>
</dbReference>
<organism evidence="2 3">
    <name type="scientific">Trypanosoma equiperdum</name>
    <dbReference type="NCBI Taxonomy" id="5694"/>
    <lineage>
        <taxon>Eukaryota</taxon>
        <taxon>Discoba</taxon>
        <taxon>Euglenozoa</taxon>
        <taxon>Kinetoplastea</taxon>
        <taxon>Metakinetoplastina</taxon>
        <taxon>Trypanosomatida</taxon>
        <taxon>Trypanosomatidae</taxon>
        <taxon>Trypanosoma</taxon>
    </lineage>
</organism>
<evidence type="ECO:0000313" key="2">
    <source>
        <dbReference type="EMBL" id="SCU70857.1"/>
    </source>
</evidence>
<dbReference type="Proteomes" id="UP000195570">
    <property type="component" value="Unassembled WGS sequence"/>
</dbReference>
<evidence type="ECO:0000259" key="1">
    <source>
        <dbReference type="Pfam" id="PF26188"/>
    </source>
</evidence>
<dbReference type="GeneID" id="92376372"/>
<sequence length="1087" mass="120592">MNGRLYCLIRRITSPPVATRLIKEELCLSMAAIARLPLRRDQLAHLTNTEAITTRAQRISHLCTPTELGMIAEGAEALSCNRFDLADALIDGAYESVRRAASSTRLSHVSAIARYSASIKTYGNETITTLLKAGASLLQKNDSVPVLKSFLGVAQSHLTDGEMRMLIDEMCAKATEEQRLCINSIGTQSLAKAAAKCGEETLTKGNEGGDETAVGDEETQAWDMLRARQWMLQLVRCGKPPTAAEAVQAMELYAHFTVRDFVLHEKIEDLVLLVLPTGNKFHLNEMHKIVLRSPNLFPRVRNTLGQDHSGVSDVHRADRGVEWSDDPASSLTTTYTTSRAYSMLLLGQRLSEDIMFDVVQEQSETIPVDVAAQAACLFAEKGDIPEGVILRLSAELEHISPQGVTAFVRAARRDSSGALLPHYAAVLNRFTERDLCDTPLETLLQMCEVFALPAPRGTSEGDNDSINESQSKFQKALIVRLFSVIQGSRDVPFLCKVAKAVRAFDANDELIQFVCSSICAQGALSECEALIAFDMIRCCDFVYEPLLDAMEPVFRRLVESVSAMLEGKSTINDVEVRRCACFATLQSEFDCPDFETLASLLVHTVEKNVTGCPVELIPSVGLLCVRTRRTSALYIVGNKLEGNMQQLSDDAIGELARLLVGTENLATKELAVEFQSVVVSRLLRQQSLPPDVVALSAVVWLRQGDKVGTIDERSVDYIIKWMYAIGSSVYTDLCLAVHLSASVESLSNALIDDLPRRLELLTTNEMANAIFGLGEVSDVGARLSHQLVAERCSDYVVDHSQEFWSGKVIARLLYGFSRMHCTKRSLYNVFATRLAHRPVFSLLDQEAISFAIAAFGRVKYLDKKLFDRFTRWILDHSKDLNAAELLLTIRGVSRVMLLNDQLYDDLGSKAAEKVKEFPIESQCVLLSSFGSLGVEHERLASRMVSSIAENREELTDATKAVDVITSLWSMNYDVEDDKHVAQLADWVVQRAEELTDESIGKLCLVLSDTNWRHVPLVRAIAEQSVRLQGQQSISPKCCREVLDVLGTFMIHHQGARENLSALGRSISKERIQLSEEEEQHLQLLLRR</sequence>
<dbReference type="RefSeq" id="XP_067081614.1">
    <property type="nucleotide sequence ID" value="XM_067225513.1"/>
</dbReference>
<protein>
    <submittedName>
        <fullName evidence="2">mRNA processing protein, putative</fullName>
    </submittedName>
</protein>
<dbReference type="AlphaFoldDB" id="A0A1G4IEZ1"/>
<gene>
    <name evidence="2" type="ORF">TEOVI_000243200</name>
</gene>
<proteinExistence type="predicted"/>
<keyword evidence="3" id="KW-1185">Reference proteome</keyword>
<dbReference type="CDD" id="cd23734">
    <property type="entry name" value="RESC4"/>
    <property type="match status" value="1"/>
</dbReference>
<reference evidence="2" key="1">
    <citation type="submission" date="2016-09" db="EMBL/GenBank/DDBJ databases">
        <authorList>
            <person name="Hebert L."/>
            <person name="Moumen B."/>
        </authorList>
    </citation>
    <scope>NUCLEOTIDE SEQUENCE [LARGE SCALE GENOMIC DNA]</scope>
    <source>
        <strain evidence="2">OVI</strain>
    </source>
</reference>
<dbReference type="Pfam" id="PF26188">
    <property type="entry name" value="RESC6"/>
    <property type="match status" value="1"/>
</dbReference>